<name>A0A2M9Q6N9_9BACI</name>
<dbReference type="AlphaFoldDB" id="A0A2M9Q6N9"/>
<evidence type="ECO:0000313" key="2">
    <source>
        <dbReference type="Proteomes" id="UP000232101"/>
    </source>
</evidence>
<comment type="caution">
    <text evidence="1">The sequence shown here is derived from an EMBL/GenBank/DDBJ whole genome shotgun (WGS) entry which is preliminary data.</text>
</comment>
<sequence length="73" mass="8594">MPYKGNETRTISKEVNKMEKLFPKIRSFALIFFQACFFHKFHTLKSHKLFYSGTGEQELRRAGAYCISVPLKF</sequence>
<dbReference type="EMBL" id="PHQY01000588">
    <property type="protein sequence ID" value="PJO43746.1"/>
    <property type="molecule type" value="Genomic_DNA"/>
</dbReference>
<gene>
    <name evidence="1" type="ORF">CWD94_10470</name>
</gene>
<organism evidence="1 2">
    <name type="scientific">Lysinibacillus xylanilyticus</name>
    <dbReference type="NCBI Taxonomy" id="582475"/>
    <lineage>
        <taxon>Bacteria</taxon>
        <taxon>Bacillati</taxon>
        <taxon>Bacillota</taxon>
        <taxon>Bacilli</taxon>
        <taxon>Bacillales</taxon>
        <taxon>Bacillaceae</taxon>
        <taxon>Lysinibacillus</taxon>
    </lineage>
</organism>
<evidence type="ECO:0000313" key="1">
    <source>
        <dbReference type="EMBL" id="PJO43746.1"/>
    </source>
</evidence>
<dbReference type="Proteomes" id="UP000232101">
    <property type="component" value="Unassembled WGS sequence"/>
</dbReference>
<accession>A0A2M9Q6N9</accession>
<protein>
    <submittedName>
        <fullName evidence="1">Uncharacterized protein</fullName>
    </submittedName>
</protein>
<reference evidence="1 2" key="1">
    <citation type="submission" date="2017-11" db="EMBL/GenBank/DDBJ databases">
        <title>Bacterial isolate from king chilli rhizosphere.</title>
        <authorList>
            <person name="Takhelmayum P."/>
            <person name="Sarangthem I."/>
        </authorList>
    </citation>
    <scope>NUCLEOTIDE SEQUENCE [LARGE SCALE GENOMIC DNA]</scope>
    <source>
        <strain evidence="2">t26</strain>
    </source>
</reference>
<proteinExistence type="predicted"/>